<dbReference type="RefSeq" id="WP_307204774.1">
    <property type="nucleotide sequence ID" value="NZ_JAUTAN010000001.1"/>
</dbReference>
<keyword evidence="2" id="KW-0472">Membrane</keyword>
<feature type="region of interest" description="Disordered" evidence="1">
    <location>
        <begin position="1"/>
        <end position="60"/>
    </location>
</feature>
<evidence type="ECO:0000313" key="4">
    <source>
        <dbReference type="Proteomes" id="UP001239215"/>
    </source>
</evidence>
<keyword evidence="2" id="KW-0812">Transmembrane</keyword>
<evidence type="ECO:0000256" key="1">
    <source>
        <dbReference type="SAM" id="MobiDB-lite"/>
    </source>
</evidence>
<dbReference type="PANTHER" id="PTHR35788">
    <property type="entry name" value="EXPORTED PROTEIN-RELATED"/>
    <property type="match status" value="1"/>
</dbReference>
<evidence type="ECO:0000313" key="3">
    <source>
        <dbReference type="EMBL" id="MDQ1106705.1"/>
    </source>
</evidence>
<evidence type="ECO:0000256" key="2">
    <source>
        <dbReference type="SAM" id="Phobius"/>
    </source>
</evidence>
<dbReference type="PANTHER" id="PTHR35788:SF1">
    <property type="entry name" value="EXPORTED PROTEIN"/>
    <property type="match status" value="1"/>
</dbReference>
<reference evidence="3" key="1">
    <citation type="submission" date="2023-07" db="EMBL/GenBank/DDBJ databases">
        <title>Functional and genomic diversity of the sorghum phyllosphere microbiome.</title>
        <authorList>
            <person name="Shade A."/>
        </authorList>
    </citation>
    <scope>NUCLEOTIDE SEQUENCE</scope>
    <source>
        <strain evidence="3">SORGH_AS_1067</strain>
    </source>
</reference>
<protein>
    <submittedName>
        <fullName evidence="3">Vancomycin resistance protein YoaR</fullName>
    </submittedName>
</protein>
<dbReference type="InterPro" id="IPR052913">
    <property type="entry name" value="Glycopeptide_resist_protein"/>
</dbReference>
<gene>
    <name evidence="3" type="ORF">QE405_003989</name>
</gene>
<feature type="transmembrane region" description="Helical" evidence="2">
    <location>
        <begin position="64"/>
        <end position="87"/>
    </location>
</feature>
<dbReference type="InterPro" id="IPR007391">
    <property type="entry name" value="Vancomycin_resist_VanW"/>
</dbReference>
<dbReference type="AlphaFoldDB" id="A0AAJ1U2C1"/>
<organism evidence="3 4">
    <name type="scientific">Nocardioides zeae</name>
    <dbReference type="NCBI Taxonomy" id="1457234"/>
    <lineage>
        <taxon>Bacteria</taxon>
        <taxon>Bacillati</taxon>
        <taxon>Actinomycetota</taxon>
        <taxon>Actinomycetes</taxon>
        <taxon>Propionibacteriales</taxon>
        <taxon>Nocardioidaceae</taxon>
        <taxon>Nocardioides</taxon>
    </lineage>
</organism>
<sequence length="648" mass="68139">MTDADEPTDRPDAGFEGGDTAERPAVRPSAASPEQAPETERLSLMDPDEPTEEPVAQQRRTGRVVALSALALVLLAAGLYVAAYAVAGDKVARGTSVAGVDIGGLTQEDAEQALEDGLADRVQRPIAVTVADSDLSDELDPGAAGLEVDYAASVAAAGGERSWAPRRLWDYFTGGDELPAVVKADDAAVEEFLAGLEEAAGQPPVEGAIAFTDGQPVVTDPMPGRGFERDAAVAAIEDAFVAEDGTVELALADVAPTIDADEIETALATFAEPAMSGPVTLVFGETPVELDPVEYAPAVSMVAEDGALVGRIDGAVLKDLVDDRVGDPGRPVDATVVIENGEPVVVPAEPGVDFLPDTLAAVFTEVVTAPEGSREGTVEAEAVEPEFTTADAEALGIVEEVSEFTTYYPHAPYRNTNIGRAAELIDGTVLKPGDVFSLNGIVGERTYENGFTDGFIISNGIFRSEPGGGVSQMATTTFNAAYFAGLKDVEHKPHSLYIDRYPEGREATVAWPTVDLKFENDTEHGVLVQAILSPSSPGNRGSITVRMWSTKTWDIESDVSGRYAVTSSSTRTLDTADCEPQSGSSGFSVDYDRIFREPGSDEIVRTEDFSWTYSPTPTIRCVSPEPEPTPPPVEQADPVEPGEAGTGG</sequence>
<feature type="region of interest" description="Disordered" evidence="1">
    <location>
        <begin position="613"/>
        <end position="648"/>
    </location>
</feature>
<dbReference type="Pfam" id="PF04294">
    <property type="entry name" value="VanW"/>
    <property type="match status" value="1"/>
</dbReference>
<dbReference type="EMBL" id="JAUTAN010000001">
    <property type="protein sequence ID" value="MDQ1106705.1"/>
    <property type="molecule type" value="Genomic_DNA"/>
</dbReference>
<keyword evidence="2" id="KW-1133">Transmembrane helix</keyword>
<dbReference type="Proteomes" id="UP001239215">
    <property type="component" value="Unassembled WGS sequence"/>
</dbReference>
<name>A0AAJ1U2C1_9ACTN</name>
<accession>A0AAJ1U2C1</accession>
<proteinExistence type="predicted"/>
<comment type="caution">
    <text evidence="3">The sequence shown here is derived from an EMBL/GenBank/DDBJ whole genome shotgun (WGS) entry which is preliminary data.</text>
</comment>